<sequence length="30" mass="3063">MTKIAAFTAAFVLFAPIAAAILLQAAQIVS</sequence>
<dbReference type="Proteomes" id="UP000431269">
    <property type="component" value="Chromosome"/>
</dbReference>
<dbReference type="KEGG" id="tsv:DSM104635_00826"/>
<evidence type="ECO:0000313" key="1">
    <source>
        <dbReference type="EMBL" id="QGZ94010.1"/>
    </source>
</evidence>
<dbReference type="AlphaFoldDB" id="A0A6I6MGY7"/>
<accession>A0A6I6MGY7</accession>
<protein>
    <submittedName>
        <fullName evidence="1">Uncharacterized protein</fullName>
    </submittedName>
</protein>
<organism evidence="1 2">
    <name type="scientific">Terricaulis silvestris</name>
    <dbReference type="NCBI Taxonomy" id="2686094"/>
    <lineage>
        <taxon>Bacteria</taxon>
        <taxon>Pseudomonadati</taxon>
        <taxon>Pseudomonadota</taxon>
        <taxon>Alphaproteobacteria</taxon>
        <taxon>Caulobacterales</taxon>
        <taxon>Caulobacteraceae</taxon>
        <taxon>Terricaulis</taxon>
    </lineage>
</organism>
<keyword evidence="2" id="KW-1185">Reference proteome</keyword>
<evidence type="ECO:0000313" key="2">
    <source>
        <dbReference type="Proteomes" id="UP000431269"/>
    </source>
</evidence>
<proteinExistence type="predicted"/>
<dbReference type="EMBL" id="CP047045">
    <property type="protein sequence ID" value="QGZ94010.1"/>
    <property type="molecule type" value="Genomic_DNA"/>
</dbReference>
<name>A0A6I6MGY7_9CAUL</name>
<gene>
    <name evidence="1" type="ORF">DSM104635_00826</name>
</gene>
<reference evidence="2" key="1">
    <citation type="submission" date="2019-12" db="EMBL/GenBank/DDBJ databases">
        <title>Complete genome of Terracaulis silvestris 0127_4.</title>
        <authorList>
            <person name="Vieira S."/>
            <person name="Riedel T."/>
            <person name="Sproer C."/>
            <person name="Pascual J."/>
            <person name="Boedeker C."/>
            <person name="Overmann J."/>
        </authorList>
    </citation>
    <scope>NUCLEOTIDE SEQUENCE [LARGE SCALE GENOMIC DNA]</scope>
    <source>
        <strain evidence="2">0127_4</strain>
    </source>
</reference>